<dbReference type="SUPFAM" id="SSF47473">
    <property type="entry name" value="EF-hand"/>
    <property type="match status" value="1"/>
</dbReference>
<dbReference type="OrthoDB" id="26525at2759"/>
<dbReference type="OMA" id="EEWMPIY"/>
<dbReference type="GO" id="GO:0016459">
    <property type="term" value="C:myosin complex"/>
    <property type="evidence" value="ECO:0007669"/>
    <property type="project" value="UniProtKB-KW"/>
</dbReference>
<dbReference type="RefSeq" id="NP_476640.1">
    <property type="nucleotide sequence ID" value="NM_057292.4"/>
</dbReference>
<dbReference type="AlphaFoldDB" id="A0A0B4LHS1"/>
<comment type="subunit">
    <text evidence="1">Myosin is a hexamer of 2 heavy chains and 4 light chains.</text>
</comment>
<dbReference type="CTD" id="23209"/>
<reference evidence="8 10" key="10">
    <citation type="journal article" date="2015" name="G3 (Bethesda)">
        <title>Gene Model Annotations for Drosophila melanogaster: The Rule-Benders.</title>
        <authorList>
            <consortium name="FlyBase Consortium"/>
            <person name="Crosby M.A."/>
            <person name="Gramates L.S."/>
            <person name="Dos Santos G."/>
            <person name="Matthews B.B."/>
            <person name="St Pierre S.E."/>
            <person name="Zhou P."/>
            <person name="Schroeder A.J."/>
            <person name="Falls K."/>
            <person name="Emmert D.B."/>
            <person name="Russo S.M."/>
            <person name="Gelbart W.M."/>
            <person name="null"/>
        </authorList>
    </citation>
    <scope>NUCLEOTIDE SEQUENCE [LARGE SCALE GENOMIC DNA]</scope>
    <source>
        <strain evidence="10">Berkeley</strain>
    </source>
</reference>
<dbReference type="ExpressionAtlas" id="A0A0B4LHS1">
    <property type="expression patterns" value="baseline and differential"/>
</dbReference>
<dbReference type="FunFam" id="1.10.238.10:FF:000267">
    <property type="entry name" value="Myosin light chain alkali"/>
    <property type="match status" value="1"/>
</dbReference>
<evidence type="ECO:0007829" key="11">
    <source>
        <dbReference type="PeptideAtlas" id="A0A0B4LHS1"/>
    </source>
</evidence>
<sequence>MADVPKREVENVEFVFEVMGSPGEGIDAVDLGDALRALNLNPTLALIEKLGGTKKRNEKKIKLDEFLPIYSQVKKEKEQGCYEDFIECLKLYDKEENGTMLLAELQHALLALGESLDDEQVETLFADCMDPEDDEGFIPYSQFVQRLMSDPVVFD</sequence>
<protein>
    <recommendedName>
        <fullName evidence="2">Myosin light chain alkali</fullName>
    </recommendedName>
</protein>
<dbReference type="GeneID" id="43323"/>
<keyword evidence="5" id="KW-0505">Motor protein</keyword>
<evidence type="ECO:0000256" key="5">
    <source>
        <dbReference type="ARBA" id="ARBA00023175"/>
    </source>
</evidence>
<evidence type="ECO:0000313" key="10">
    <source>
        <dbReference type="Proteomes" id="UP000000803"/>
    </source>
</evidence>
<evidence type="ECO:0000256" key="2">
    <source>
        <dbReference type="ARBA" id="ARBA00019148"/>
    </source>
</evidence>
<dbReference type="KEGG" id="dme:Dmel_CG5596"/>
<evidence type="ECO:0000313" key="8">
    <source>
        <dbReference type="EMBL" id="AHN57568.1"/>
    </source>
</evidence>
<reference evidence="8 10" key="5">
    <citation type="journal article" date="2002" name="Genome Biol.">
        <title>Heterochromatic sequences in a Drosophila whole-genome shotgun assembly.</title>
        <authorList>
            <person name="Hoskins R.A."/>
            <person name="Smith C.D."/>
            <person name="Carlson J.W."/>
            <person name="Carvalho A.B."/>
            <person name="Halpern A."/>
            <person name="Kaminker J.S."/>
            <person name="Kennedy C."/>
            <person name="Mungall C.J."/>
            <person name="Sullivan B.A."/>
            <person name="Sutton G.G."/>
            <person name="Yasuhara J.C."/>
            <person name="Wakimoto B.T."/>
            <person name="Myers E.W."/>
            <person name="Celniker S.E."/>
            <person name="Rubin G.M."/>
            <person name="Karpen G.H."/>
        </authorList>
    </citation>
    <scope>NUCLEOTIDE SEQUENCE [LARGE SCALE GENOMIC DNA]</scope>
    <source>
        <strain evidence="10">Berkeley</strain>
    </source>
</reference>
<reference evidence="8 10" key="7">
    <citation type="journal article" date="2007" name="Science">
        <title>The Release 5.1 annotation of Drosophila melanogaster heterochromatin.</title>
        <authorList>
            <person name="Smith C.D."/>
            <person name="Shu S."/>
            <person name="Mungall C.J."/>
            <person name="Karpen G.H."/>
        </authorList>
    </citation>
    <scope>NUCLEOTIDE SEQUENCE [LARGE SCALE GENOMIC DNA]</scope>
    <source>
        <strain evidence="10">Berkeley</strain>
    </source>
</reference>
<evidence type="ECO:0000256" key="4">
    <source>
        <dbReference type="ARBA" id="ARBA00023123"/>
    </source>
</evidence>
<dbReference type="InterPro" id="IPR050230">
    <property type="entry name" value="CALM/Myosin/TropC-like"/>
</dbReference>
<accession>A0A0B4LHS1</accession>
<dbReference type="VEuPathDB" id="VectorBase:FBgn0002772"/>
<dbReference type="SMR" id="A0A0B4LHS1"/>
<proteinExistence type="evidence at protein level"/>
<reference evidence="8 10" key="3">
    <citation type="journal article" date="2002" name="Genome Biol.">
        <title>Annotation of the Drosophila melanogaster euchromatic genome: a systematic review.</title>
        <authorList>
            <person name="Misra S."/>
            <person name="Crosby M.A."/>
            <person name="Mungall C.J."/>
            <person name="Matthews B.B."/>
            <person name="Campbell K.S."/>
            <person name="Hradecky P."/>
            <person name="Huang Y."/>
            <person name="Kaminker J.S."/>
            <person name="Millburn G.H."/>
            <person name="Prochnik S.E."/>
            <person name="Smith C.D."/>
            <person name="Tupy J.L."/>
            <person name="Whitfied E.J."/>
            <person name="Bayraktaroglu L."/>
            <person name="Berman B.P."/>
            <person name="Bettencourt B.R."/>
            <person name="Celniker S.E."/>
            <person name="de Grey A.D."/>
            <person name="Drysdale R.A."/>
            <person name="Harris N.L."/>
            <person name="Richter J."/>
            <person name="Russo S."/>
            <person name="Schroeder A.J."/>
            <person name="Shu S.Q."/>
            <person name="Stapleton M."/>
            <person name="Yamada C."/>
            <person name="Ashburner M."/>
            <person name="Gelbart W.M."/>
            <person name="Rubin G.M."/>
            <person name="Lewis S.E."/>
        </authorList>
    </citation>
    <scope>GENOME REANNOTATION</scope>
    <source>
        <strain evidence="10">Berkeley</strain>
    </source>
</reference>
<keyword evidence="11" id="KW-1267">Proteomics identification</keyword>
<evidence type="ECO:0000256" key="1">
    <source>
        <dbReference type="ARBA" id="ARBA00011445"/>
    </source>
</evidence>
<dbReference type="Gene3D" id="1.10.238.10">
    <property type="entry name" value="EF-hand"/>
    <property type="match status" value="2"/>
</dbReference>
<reference evidence="8 10" key="1">
    <citation type="journal article" date="2000" name="Science">
        <title>The genome sequence of Drosophila melanogaster.</title>
        <authorList>
            <person name="Adams M.D."/>
            <person name="Celniker S.E."/>
            <person name="Holt R.A."/>
            <person name="Evans C.A."/>
            <person name="Gocayne J.D."/>
            <person name="Amanatides P.G."/>
            <person name="Scherer S.E."/>
            <person name="Li P.W."/>
            <person name="Hoskins R.A."/>
            <person name="Galle R.F."/>
            <person name="George R.A."/>
            <person name="Lewis S.E."/>
            <person name="Richards S."/>
            <person name="Ashburner M."/>
            <person name="Henderson S.N."/>
            <person name="Sutton G.G."/>
            <person name="Wortman J.R."/>
            <person name="Yandell M.D."/>
            <person name="Zhang Q."/>
            <person name="Chen L.X."/>
            <person name="Brandon R.C."/>
            <person name="Rogers Y.H."/>
            <person name="Blazej R.G."/>
            <person name="Champe M."/>
            <person name="Pfeiffer B.D."/>
            <person name="Wan K.H."/>
            <person name="Doyle C."/>
            <person name="Baxter E.G."/>
            <person name="Helt G."/>
            <person name="Nelson C.R."/>
            <person name="Gabor G.L."/>
            <person name="Abril J.F."/>
            <person name="Agbayani A."/>
            <person name="An H.J."/>
            <person name="Andrews-Pfannkoch C."/>
            <person name="Baldwin D."/>
            <person name="Ballew R.M."/>
            <person name="Basu A."/>
            <person name="Baxendale J."/>
            <person name="Bayraktaroglu L."/>
            <person name="Beasley E.M."/>
            <person name="Beeson K.Y."/>
            <person name="Benos P.V."/>
            <person name="Berman B.P."/>
            <person name="Bhandari D."/>
            <person name="Bolshakov S."/>
            <person name="Borkova D."/>
            <person name="Botchan M.R."/>
            <person name="Bouck J."/>
            <person name="Brokstein P."/>
            <person name="Brottier P."/>
            <person name="Burtis K.C."/>
            <person name="Busam D.A."/>
            <person name="Butler H."/>
            <person name="Cadieu E."/>
            <person name="Center A."/>
            <person name="Chandra I."/>
            <person name="Cherry J.M."/>
            <person name="Cawley S."/>
            <person name="Dahlke C."/>
            <person name="Davenport L.B."/>
            <person name="Davies P."/>
            <person name="de Pablos B."/>
            <person name="Delcher A."/>
            <person name="Deng Z."/>
            <person name="Mays A.D."/>
            <person name="Dew I."/>
            <person name="Dietz S.M."/>
            <person name="Dodson K."/>
            <person name="Doup L.E."/>
            <person name="Downes M."/>
            <person name="Dugan-Rocha S."/>
            <person name="Dunkov B.C."/>
            <person name="Dunn P."/>
            <person name="Durbin K.J."/>
            <person name="Evangelista C.C."/>
            <person name="Ferraz C."/>
            <person name="Ferriera S."/>
            <person name="Fleischmann W."/>
            <person name="Fosler C."/>
            <person name="Gabrielian A.E."/>
            <person name="Garg N.S."/>
            <person name="Gelbart W.M."/>
            <person name="Glasser K."/>
            <person name="Glodek A."/>
            <person name="Gong F."/>
            <person name="Gorrell J.H."/>
            <person name="Gu Z."/>
            <person name="Guan P."/>
            <person name="Harris M."/>
            <person name="Harris N.L."/>
            <person name="Harvey D."/>
            <person name="Heiman T.J."/>
            <person name="Hernandez J.R."/>
            <person name="Houck J."/>
            <person name="Hostin D."/>
            <person name="Houston K.A."/>
            <person name="Howland T.J."/>
            <person name="Wei M.H."/>
            <person name="Ibegwam C."/>
            <person name="Jalali M."/>
            <person name="Kalush F."/>
            <person name="Karpen G.H."/>
            <person name="Ke Z."/>
            <person name="Kennison J.A."/>
            <person name="Ketchum K.A."/>
            <person name="Kimmel B.E."/>
            <person name="Kodira C.D."/>
            <person name="Kraft C."/>
            <person name="Kravitz S."/>
            <person name="Kulp D."/>
            <person name="Lai Z."/>
            <person name="Lasko P."/>
            <person name="Lei Y."/>
            <person name="Levitsky A.A."/>
            <person name="Li J."/>
            <person name="Li Z."/>
            <person name="Liang Y."/>
            <person name="Lin X."/>
            <person name="Liu X."/>
            <person name="Mattei B."/>
            <person name="McIntosh T.C."/>
            <person name="McLeod M.P."/>
            <person name="McPherson D."/>
            <person name="Merkulov G."/>
            <person name="Milshina N.V."/>
            <person name="Mobarry C."/>
            <person name="Morris J."/>
            <person name="Moshrefi A."/>
            <person name="Mount S.M."/>
            <person name="Moy M."/>
            <person name="Murphy B."/>
            <person name="Murphy L."/>
            <person name="Muzny D.M."/>
            <person name="Nelson D.L."/>
            <person name="Nelson D.R."/>
            <person name="Nelson K.A."/>
            <person name="Nixon K."/>
            <person name="Nusskern D.R."/>
            <person name="Pacleb J.M."/>
            <person name="Palazzolo M."/>
            <person name="Pittman G.S."/>
            <person name="Pan S."/>
            <person name="Pollard J."/>
            <person name="Puri V."/>
            <person name="Reese M.G."/>
            <person name="Reinert K."/>
            <person name="Remington K."/>
            <person name="Saunders R.D."/>
            <person name="Scheeler F."/>
            <person name="Shen H."/>
            <person name="Shue B.C."/>
            <person name="Siden-Kiamos I."/>
            <person name="Simpson M."/>
            <person name="Skupski M.P."/>
            <person name="Smith T."/>
            <person name="Spier E."/>
            <person name="Spradling A.C."/>
            <person name="Stapleton M."/>
            <person name="Strong R."/>
            <person name="Sun E."/>
            <person name="Svirskas R."/>
            <person name="Tector C."/>
            <person name="Turner R."/>
            <person name="Venter E."/>
            <person name="Wang A.H."/>
            <person name="Wang X."/>
            <person name="Wang Z.Y."/>
            <person name="Wassarman D.A."/>
            <person name="Weinstock G.M."/>
            <person name="Weissenbach J."/>
            <person name="Williams S.M."/>
            <person name="WoodageT"/>
            <person name="Worley K.C."/>
            <person name="Wu D."/>
            <person name="Yang S."/>
            <person name="Yao Q.A."/>
            <person name="Ye J."/>
            <person name="Yeh R.F."/>
            <person name="Zaveri J.S."/>
            <person name="Zhan M."/>
            <person name="Zhang G."/>
            <person name="Zhao Q."/>
            <person name="Zheng L."/>
            <person name="Zheng X.H."/>
            <person name="Zhong F.N."/>
            <person name="Zhong W."/>
            <person name="Zhou X."/>
            <person name="Zhu S."/>
            <person name="Zhu X."/>
            <person name="Smith H.O."/>
            <person name="Gibbs R.A."/>
            <person name="Myers E.W."/>
            <person name="Rubin G.M."/>
            <person name="Venter J.C."/>
        </authorList>
    </citation>
    <scope>NUCLEOTIDE SEQUENCE [LARGE SCALE GENOMIC DNA]</scope>
    <source>
        <strain evidence="10">Berkeley</strain>
    </source>
</reference>
<keyword evidence="6" id="KW-0514">Muscle protein</keyword>
<dbReference type="PROSITE" id="PS50222">
    <property type="entry name" value="EF_HAND_2"/>
    <property type="match status" value="1"/>
</dbReference>
<gene>
    <name evidence="8 9" type="primary">Mlc1</name>
    <name evidence="8" type="synonym">chr3R:23484557..23484663</name>
    <name evidence="8" type="synonym">Dmel\CG5596</name>
    <name evidence="8" type="synonym">DmMLC1</name>
    <name evidence="8" type="synonym">ELC</name>
    <name evidence="8" type="synonym">ELC2</name>
    <name evidence="8" type="synonym">ELC_3</name>
    <name evidence="8" type="synonym">LC1</name>
    <name evidence="8" type="synonym">MLC</name>
    <name evidence="8" type="synonym">mlc</name>
    <name evidence="8" type="synonym">Mlc-1</name>
    <name evidence="8" type="synonym">MLC-ALK</name>
    <name evidence="8" type="synonym">mlc-alk</name>
    <name evidence="8" type="synonym">MLC1</name>
    <name evidence="8" type="synonym">mlc1</name>
    <name evidence="8" type="synonym">MlcI</name>
    <name evidence="8" type="synonym">Mlci</name>
    <name evidence="8" type="synonym">mlcl</name>
    <name evidence="8" type="synonym">p-MLC</name>
    <name evidence="8 9" type="ORF">CG5596</name>
    <name evidence="8" type="ORF">Dmel_CG5596</name>
</gene>
<evidence type="ECO:0000313" key="9">
    <source>
        <dbReference type="FlyBase" id="FBgn0002772"/>
    </source>
</evidence>
<reference evidence="8 10" key="4">
    <citation type="journal article" date="2002" name="Genome Biol.">
        <title>The transposable elements of the Drosophila melanogaster euchromatin: a genomics perspective.</title>
        <authorList>
            <person name="Kaminker J.S."/>
            <person name="Bergman C.M."/>
            <person name="Kronmiller B."/>
            <person name="Carlson J."/>
            <person name="Svirskas R."/>
            <person name="Patel S."/>
            <person name="Frise E."/>
            <person name="Wheeler D.A."/>
            <person name="Lewis S.E."/>
            <person name="Rubin G.M."/>
            <person name="Ashburner M."/>
            <person name="Celniker S.E."/>
        </authorList>
    </citation>
    <scope>NUCLEOTIDE SEQUENCE [LARGE SCALE GENOMIC DNA]</scope>
    <source>
        <strain evidence="10">Berkeley</strain>
    </source>
</reference>
<dbReference type="Proteomes" id="UP000000803">
    <property type="component" value="Chromosome 3R"/>
</dbReference>
<dbReference type="BioGRID-ORCS" id="43323">
    <property type="hits" value="0 hits in 3 CRISPR screens"/>
</dbReference>
<dbReference type="PhylomeDB" id="A0A0B4LHS1"/>
<reference evidence="8 10" key="2">
    <citation type="journal article" date="2002" name="Genome Biol.">
        <title>Finishing a whole-genome shotgun: release 3 of the Drosophila melanogaster euchromatic genome sequence.</title>
        <authorList>
            <person name="Celniker S.E."/>
            <person name="Wheeler D.A."/>
            <person name="Kronmiller B."/>
            <person name="Carlson J.W."/>
            <person name="Halpern A."/>
            <person name="Patel S."/>
            <person name="Adams M."/>
            <person name="Champe M."/>
            <person name="Dugan S.P."/>
            <person name="Frise E."/>
            <person name="Hodgson A."/>
            <person name="George R.A."/>
            <person name="Hoskins R.A."/>
            <person name="Laverty T."/>
            <person name="Muzny D.M."/>
            <person name="Nelson C.R."/>
            <person name="Pacleb J.M."/>
            <person name="Park S."/>
            <person name="Pfeiffer B.D."/>
            <person name="Richards S."/>
            <person name="Sodergren E.J."/>
            <person name="Svirskas R."/>
            <person name="Tabor P.E."/>
            <person name="Wan K."/>
            <person name="Stapleton M."/>
            <person name="Sutton G.G."/>
            <person name="Venter C."/>
            <person name="Weinstock G."/>
            <person name="Scherer S.E."/>
            <person name="Myers E.W."/>
            <person name="Gibbs R.A."/>
            <person name="Rubin G.M."/>
        </authorList>
    </citation>
    <scope>NUCLEOTIDE SEQUENCE [LARGE SCALE GENOMIC DNA]</scope>
    <source>
        <strain evidence="10">Berkeley</strain>
    </source>
</reference>
<reference evidence="8 10" key="8">
    <citation type="journal article" date="2007" name="Science">
        <title>Sequence finishing and mapping of Drosophila melanogaster heterochromatin.</title>
        <authorList>
            <person name="Hoskins R.A."/>
            <person name="Carlson J.W."/>
            <person name="Kennedy C."/>
            <person name="Acevedo D."/>
            <person name="Evans-Holm M."/>
            <person name="Frise E."/>
            <person name="Wan K.H."/>
            <person name="Park S."/>
            <person name="Mendez-Lago M."/>
            <person name="Rossi F."/>
            <person name="Villasante A."/>
            <person name="Dimitri P."/>
            <person name="Karpen G.H."/>
            <person name="Celniker S.E."/>
        </authorList>
    </citation>
    <scope>NUCLEOTIDE SEQUENCE [LARGE SCALE GENOMIC DNA]</scope>
    <source>
        <strain evidence="10">Berkeley</strain>
    </source>
</reference>
<dbReference type="PANTHER" id="PTHR23048:SF33">
    <property type="entry name" value="MYOSIN LIGHT CHAIN ALKALI"/>
    <property type="match status" value="1"/>
</dbReference>
<dbReference type="InterPro" id="IPR002048">
    <property type="entry name" value="EF_hand_dom"/>
</dbReference>
<dbReference type="EMBL" id="AE014297">
    <property type="protein sequence ID" value="AHN57568.1"/>
    <property type="molecule type" value="Genomic_DNA"/>
</dbReference>
<dbReference type="PANTHER" id="PTHR23048">
    <property type="entry name" value="MYOSIN LIGHT CHAIN 1, 3"/>
    <property type="match status" value="1"/>
</dbReference>
<reference evidence="8 10" key="6">
    <citation type="journal article" date="2005" name="PLoS Comput. Biol.">
        <title>Combined evidence annotation of transposable elements in genome sequences.</title>
        <authorList>
            <person name="Quesneville H."/>
            <person name="Bergman C.M."/>
            <person name="Andrieu O."/>
            <person name="Autard D."/>
            <person name="Nouaud D."/>
            <person name="Ashburner M."/>
            <person name="Anxolabehere D."/>
        </authorList>
    </citation>
    <scope>NUCLEOTIDE SEQUENCE [LARGE SCALE GENOMIC DNA]</scope>
    <source>
        <strain evidence="10">Berkeley</strain>
    </source>
</reference>
<dbReference type="Pfam" id="PF13499">
    <property type="entry name" value="EF-hand_7"/>
    <property type="match status" value="1"/>
</dbReference>
<dbReference type="FunFam" id="1.10.238.10:FF:000286">
    <property type="entry name" value="Myosin alkali light chain 1"/>
    <property type="match status" value="1"/>
</dbReference>
<keyword evidence="3" id="KW-0677">Repeat</keyword>
<dbReference type="GO" id="GO:0005509">
    <property type="term" value="F:calcium ion binding"/>
    <property type="evidence" value="ECO:0007669"/>
    <property type="project" value="InterPro"/>
</dbReference>
<dbReference type="Bgee" id="FBgn0002772">
    <property type="expression patterns" value="Expressed in oviduct (Drosophila) and 118 other cell types or tissues"/>
</dbReference>
<keyword evidence="4" id="KW-0518">Myosin</keyword>
<organism evidence="8 10">
    <name type="scientific">Drosophila melanogaster</name>
    <name type="common">Fruit fly</name>
    <dbReference type="NCBI Taxonomy" id="7227"/>
    <lineage>
        <taxon>Eukaryota</taxon>
        <taxon>Metazoa</taxon>
        <taxon>Ecdysozoa</taxon>
        <taxon>Arthropoda</taxon>
        <taxon>Hexapoda</taxon>
        <taxon>Insecta</taxon>
        <taxon>Pterygota</taxon>
        <taxon>Neoptera</taxon>
        <taxon>Endopterygota</taxon>
        <taxon>Diptera</taxon>
        <taxon>Brachycera</taxon>
        <taxon>Muscomorpha</taxon>
        <taxon>Ephydroidea</taxon>
        <taxon>Drosophilidae</taxon>
        <taxon>Drosophila</taxon>
        <taxon>Sophophora</taxon>
    </lineage>
</organism>
<evidence type="ECO:0000259" key="7">
    <source>
        <dbReference type="PROSITE" id="PS50222"/>
    </source>
</evidence>
<evidence type="ECO:0000256" key="6">
    <source>
        <dbReference type="ARBA" id="ARBA00023179"/>
    </source>
</evidence>
<evidence type="ECO:0000256" key="3">
    <source>
        <dbReference type="ARBA" id="ARBA00022737"/>
    </source>
</evidence>
<dbReference type="DNASU" id="43323"/>
<reference evidence="8 10" key="11">
    <citation type="journal article" date="2015" name="Genome Res.">
        <title>The Release 6 reference sequence of the Drosophila melanogaster genome.</title>
        <authorList>
            <person name="Hoskins R.A."/>
            <person name="Carlson J.W."/>
            <person name="Wan K.H."/>
            <person name="Park S."/>
            <person name="Mendez I."/>
            <person name="Galle S.E."/>
            <person name="Booth B.W."/>
            <person name="Pfeiffer B.D."/>
            <person name="George R.A."/>
            <person name="Svirskas R."/>
            <person name="Krzywinski M."/>
            <person name="Schein J."/>
            <person name="Accardo M.C."/>
            <person name="Damia E."/>
            <person name="Messina G."/>
            <person name="Mendez-Lago M."/>
            <person name="de Pablos B."/>
            <person name="Demakova O.V."/>
            <person name="Andreyeva E.N."/>
            <person name="Boldyreva L.V."/>
            <person name="Marra M."/>
            <person name="Carvalho A.B."/>
            <person name="Dimitri P."/>
            <person name="Villasante A."/>
            <person name="Zhimulev I.F."/>
            <person name="Rubin G.M."/>
            <person name="Karpen G.H."/>
            <person name="Celniker S.E."/>
        </authorList>
    </citation>
    <scope>NUCLEOTIDE SEQUENCE [LARGE SCALE GENOMIC DNA]</scope>
    <source>
        <strain evidence="10">Berkeley</strain>
    </source>
</reference>
<dbReference type="FlyBase" id="FBgn0002772">
    <property type="gene designation" value="Mlc1"/>
</dbReference>
<keyword evidence="10" id="KW-1185">Reference proteome</keyword>
<name>A0A0B4LHS1_DROME</name>
<feature type="domain" description="EF-hand" evidence="7">
    <location>
        <begin position="80"/>
        <end position="115"/>
    </location>
</feature>
<dbReference type="RefSeq" id="NP_001287569.1">
    <property type="nucleotide sequence ID" value="NM_001300640.1"/>
</dbReference>
<reference evidence="8 10" key="9">
    <citation type="journal article" date="2015" name="G3 (Bethesda)">
        <title>Gene Model Annotations for Drosophila melanogaster: Impact of High-Throughput Data.</title>
        <authorList>
            <consortium name="FlyBase Consortium"/>
            <person name="Matthews B.B."/>
            <person name="Dos Santos G."/>
            <person name="Crosby M.A."/>
            <person name="Emmert D.B."/>
            <person name="St Pierre S.E."/>
            <person name="Gramates L.S."/>
            <person name="Zhou P."/>
            <person name="Schroeder A.J."/>
            <person name="Falls K."/>
            <person name="Strelets V."/>
            <person name="Russo S.M."/>
            <person name="Gelbart W.M."/>
            <person name="null"/>
        </authorList>
    </citation>
    <scope>NUCLEOTIDE SEQUENCE [LARGE SCALE GENOMIC DNA]</scope>
    <source>
        <strain evidence="10">Berkeley</strain>
    </source>
</reference>
<dbReference type="InterPro" id="IPR011992">
    <property type="entry name" value="EF-hand-dom_pair"/>
</dbReference>
<dbReference type="AGR" id="FB:FBgn0002772"/>